<dbReference type="PANTHER" id="PTHR43833">
    <property type="entry name" value="POTASSIUM CHANNEL PROTEIN 2-RELATED-RELATED"/>
    <property type="match status" value="1"/>
</dbReference>
<dbReference type="InterPro" id="IPR006036">
    <property type="entry name" value="K_uptake_TrkA"/>
</dbReference>
<dbReference type="GO" id="GO:0015079">
    <property type="term" value="F:potassium ion transmembrane transporter activity"/>
    <property type="evidence" value="ECO:0007669"/>
    <property type="project" value="InterPro"/>
</dbReference>
<dbReference type="GO" id="GO:0005886">
    <property type="term" value="C:plasma membrane"/>
    <property type="evidence" value="ECO:0007669"/>
    <property type="project" value="InterPro"/>
</dbReference>
<dbReference type="PROSITE" id="PS51201">
    <property type="entry name" value="RCK_N"/>
    <property type="match status" value="1"/>
</dbReference>
<dbReference type="InterPro" id="IPR003148">
    <property type="entry name" value="RCK_N"/>
</dbReference>
<feature type="domain" description="RCK N-terminal" evidence="7">
    <location>
        <begin position="1"/>
        <end position="117"/>
    </location>
</feature>
<feature type="domain" description="RCK C-terminal" evidence="8">
    <location>
        <begin position="137"/>
        <end position="218"/>
    </location>
</feature>
<sequence>MYIIVVGAGKVGYYLSRNLLEEGHEVLLIEKDAKKVERMTEELGSVIVLGDAAEATTLNNAGAARADVIIAVTGEDEDNLVVCQIAKQKFRVGRSVARVSNPRNEKVFRLLGIDVIVSQTSYIMNLIEQSIPDQSFVHLLNLRYADLAIVEARIDHDSVVAHQSIGEIKLPVDCVIAAIGRGAHVTIPTGATELLPGDDVIAVTRSDQEDELRRLLCTVC</sequence>
<dbReference type="SUPFAM" id="SSF116726">
    <property type="entry name" value="TrkA C-terminal domain-like"/>
    <property type="match status" value="1"/>
</dbReference>
<reference evidence="9" key="1">
    <citation type="submission" date="2020-02" db="EMBL/GenBank/DDBJ databases">
        <authorList>
            <person name="Meier V. D."/>
        </authorList>
    </citation>
    <scope>NUCLEOTIDE SEQUENCE</scope>
    <source>
        <strain evidence="9">AVDCRST_MAG33</strain>
    </source>
</reference>
<evidence type="ECO:0000256" key="4">
    <source>
        <dbReference type="ARBA" id="ARBA00022958"/>
    </source>
</evidence>
<evidence type="ECO:0000256" key="3">
    <source>
        <dbReference type="ARBA" id="ARBA00022538"/>
    </source>
</evidence>
<evidence type="ECO:0000313" key="9">
    <source>
        <dbReference type="EMBL" id="CAA9548708.1"/>
    </source>
</evidence>
<keyword evidence="5" id="KW-0520">NAD</keyword>
<organism evidence="9">
    <name type="scientific">uncultured Thermomicrobiales bacterium</name>
    <dbReference type="NCBI Taxonomy" id="1645740"/>
    <lineage>
        <taxon>Bacteria</taxon>
        <taxon>Pseudomonadati</taxon>
        <taxon>Thermomicrobiota</taxon>
        <taxon>Thermomicrobia</taxon>
        <taxon>Thermomicrobiales</taxon>
        <taxon>environmental samples</taxon>
    </lineage>
</organism>
<proteinExistence type="predicted"/>
<keyword evidence="2" id="KW-0813">Transport</keyword>
<dbReference type="Pfam" id="PF02080">
    <property type="entry name" value="TrkA_C"/>
    <property type="match status" value="1"/>
</dbReference>
<dbReference type="EMBL" id="CADCWK010000058">
    <property type="protein sequence ID" value="CAA9548708.1"/>
    <property type="molecule type" value="Genomic_DNA"/>
</dbReference>
<dbReference type="SUPFAM" id="SSF51735">
    <property type="entry name" value="NAD(P)-binding Rossmann-fold domains"/>
    <property type="match status" value="1"/>
</dbReference>
<accession>A0A6J4UEQ6</accession>
<protein>
    <recommendedName>
        <fullName evidence="1">Trk system potassium uptake protein TrkA</fullName>
    </recommendedName>
</protein>
<evidence type="ECO:0000256" key="6">
    <source>
        <dbReference type="ARBA" id="ARBA00023065"/>
    </source>
</evidence>
<evidence type="ECO:0000259" key="8">
    <source>
        <dbReference type="PROSITE" id="PS51202"/>
    </source>
</evidence>
<name>A0A6J4UEQ6_9BACT</name>
<dbReference type="Gene3D" id="3.30.70.1450">
    <property type="entry name" value="Regulator of K+ conductance, C-terminal domain"/>
    <property type="match status" value="1"/>
</dbReference>
<keyword evidence="6" id="KW-0406">Ion transport</keyword>
<dbReference type="AlphaFoldDB" id="A0A6J4UEQ6"/>
<dbReference type="PANTHER" id="PTHR43833:SF5">
    <property type="entry name" value="TRK SYSTEM POTASSIUM UPTAKE PROTEIN TRKA"/>
    <property type="match status" value="1"/>
</dbReference>
<dbReference type="InterPro" id="IPR006037">
    <property type="entry name" value="RCK_C"/>
</dbReference>
<gene>
    <name evidence="9" type="ORF">AVDCRST_MAG33-698</name>
</gene>
<dbReference type="InterPro" id="IPR036291">
    <property type="entry name" value="NAD(P)-bd_dom_sf"/>
</dbReference>
<evidence type="ECO:0000256" key="5">
    <source>
        <dbReference type="ARBA" id="ARBA00023027"/>
    </source>
</evidence>
<keyword evidence="4" id="KW-0630">Potassium</keyword>
<evidence type="ECO:0000256" key="1">
    <source>
        <dbReference type="ARBA" id="ARBA00017378"/>
    </source>
</evidence>
<dbReference type="Gene3D" id="3.40.50.720">
    <property type="entry name" value="NAD(P)-binding Rossmann-like Domain"/>
    <property type="match status" value="1"/>
</dbReference>
<dbReference type="Pfam" id="PF02254">
    <property type="entry name" value="TrkA_N"/>
    <property type="match status" value="1"/>
</dbReference>
<evidence type="ECO:0000259" key="7">
    <source>
        <dbReference type="PROSITE" id="PS51201"/>
    </source>
</evidence>
<dbReference type="InterPro" id="IPR050721">
    <property type="entry name" value="Trk_Ktr_HKT_K-transport"/>
</dbReference>
<keyword evidence="3" id="KW-0633">Potassium transport</keyword>
<dbReference type="InterPro" id="IPR036721">
    <property type="entry name" value="RCK_C_sf"/>
</dbReference>
<dbReference type="PRINTS" id="PR00335">
    <property type="entry name" value="KUPTAKETRKA"/>
</dbReference>
<dbReference type="PROSITE" id="PS51202">
    <property type="entry name" value="RCK_C"/>
    <property type="match status" value="1"/>
</dbReference>
<evidence type="ECO:0000256" key="2">
    <source>
        <dbReference type="ARBA" id="ARBA00022448"/>
    </source>
</evidence>